<feature type="region of interest" description="Disordered" evidence="8">
    <location>
        <begin position="1"/>
        <end position="69"/>
    </location>
</feature>
<dbReference type="GO" id="GO:0005768">
    <property type="term" value="C:endosome"/>
    <property type="evidence" value="ECO:0007669"/>
    <property type="project" value="UniProtKB-SubCell"/>
</dbReference>
<reference evidence="10 11" key="1">
    <citation type="submission" date="2016-01" db="EMBL/GenBank/DDBJ databases">
        <title>Genome sequence of the yeast Holleya sinecauda.</title>
        <authorList>
            <person name="Dietrich F.S."/>
        </authorList>
    </citation>
    <scope>NUCLEOTIDE SEQUENCE [LARGE SCALE GENOMIC DNA]</scope>
    <source>
        <strain evidence="10 11">ATCC 58844</strain>
    </source>
</reference>
<dbReference type="InterPro" id="IPR019371">
    <property type="entry name" value="KxDL_dom"/>
</dbReference>
<keyword evidence="5" id="KW-0813">Transport</keyword>
<evidence type="ECO:0000313" key="11">
    <source>
        <dbReference type="Proteomes" id="UP000243052"/>
    </source>
</evidence>
<feature type="compositionally biased region" description="Low complexity" evidence="8">
    <location>
        <begin position="55"/>
        <end position="69"/>
    </location>
</feature>
<comment type="similarity">
    <text evidence="3">Belongs to the KXD1 family.</text>
</comment>
<sequence length="201" mass="22959">MSDESSTDTRSRTPSISSRQFVIPEDGMTTLDIDNSTQDSIEAEGWNSADQDSYNNSSEDQESSQNNDNSQATLLSQLLPQNNTFFTGNQVTPMFDTSKYLFESLWQALNGVDFSEAISLQTKTSAIVNSKSRELIMLIEETEEKLRYFSEVFDVGEQTARRIKNNLEDITRKVDKIKPFLGRDFPIEYNQSMEKIFDRTL</sequence>
<dbReference type="PANTHER" id="PTHR37787">
    <property type="entry name" value="BIOGENESIS OF LYSOSOME-RELATED ORGANELLES COMPLEX 1 SUBUNIT KXD1"/>
    <property type="match status" value="1"/>
</dbReference>
<evidence type="ECO:0000256" key="5">
    <source>
        <dbReference type="ARBA" id="ARBA00022448"/>
    </source>
</evidence>
<evidence type="ECO:0000256" key="7">
    <source>
        <dbReference type="ARBA" id="ARBA00029808"/>
    </source>
</evidence>
<evidence type="ECO:0000256" key="2">
    <source>
        <dbReference type="ARBA" id="ARBA00004177"/>
    </source>
</evidence>
<dbReference type="InterPro" id="IPR051390">
    <property type="entry name" value="BLOC-1_subunit_KXD1"/>
</dbReference>
<dbReference type="Proteomes" id="UP000243052">
    <property type="component" value="Chromosome v"/>
</dbReference>
<comment type="function">
    <text evidence="1">Component of the biogenesis of lysosome-related organelles complex-1 (BLOC-1) involved in endosomal cargo sorting.</text>
</comment>
<dbReference type="STRING" id="45286.A0A0X8HTR0"/>
<dbReference type="GeneID" id="28724639"/>
<accession>A0A0X8HTR0</accession>
<dbReference type="Pfam" id="PF10241">
    <property type="entry name" value="KxDL"/>
    <property type="match status" value="1"/>
</dbReference>
<organism evidence="10 11">
    <name type="scientific">Eremothecium sinecaudum</name>
    <dbReference type="NCBI Taxonomy" id="45286"/>
    <lineage>
        <taxon>Eukaryota</taxon>
        <taxon>Fungi</taxon>
        <taxon>Dikarya</taxon>
        <taxon>Ascomycota</taxon>
        <taxon>Saccharomycotina</taxon>
        <taxon>Saccharomycetes</taxon>
        <taxon>Saccharomycetales</taxon>
        <taxon>Saccharomycetaceae</taxon>
        <taxon>Eremothecium</taxon>
    </lineage>
</organism>
<protein>
    <recommendedName>
        <fullName evidence="4">Biogenesis of lysosome-related organelles complex 1 subunit KXD1</fullName>
    </recommendedName>
    <alternativeName>
        <fullName evidence="7">KxDL homolog</fullName>
    </alternativeName>
</protein>
<dbReference type="GO" id="GO:0031083">
    <property type="term" value="C:BLOC-1 complex"/>
    <property type="evidence" value="ECO:0007669"/>
    <property type="project" value="TreeGrafter"/>
</dbReference>
<name>A0A0X8HTR0_9SACH</name>
<dbReference type="PANTHER" id="PTHR37787:SF1">
    <property type="entry name" value="BIOGENESIS OF LYSOSOME-RELATED ORGANELLES COMPLEX 1 SUBUNIT KXD1"/>
    <property type="match status" value="1"/>
</dbReference>
<dbReference type="RefSeq" id="XP_017988348.1">
    <property type="nucleotide sequence ID" value="XM_018132859.1"/>
</dbReference>
<keyword evidence="6" id="KW-0967">Endosome</keyword>
<evidence type="ECO:0000256" key="1">
    <source>
        <dbReference type="ARBA" id="ARBA00002069"/>
    </source>
</evidence>
<evidence type="ECO:0000313" key="10">
    <source>
        <dbReference type="EMBL" id="AMD21352.1"/>
    </source>
</evidence>
<evidence type="ECO:0000259" key="9">
    <source>
        <dbReference type="Pfam" id="PF10241"/>
    </source>
</evidence>
<dbReference type="EMBL" id="CP014245">
    <property type="protein sequence ID" value="AMD21352.1"/>
    <property type="molecule type" value="Genomic_DNA"/>
</dbReference>
<feature type="domain" description="KxDL" evidence="9">
    <location>
        <begin position="105"/>
        <end position="189"/>
    </location>
</feature>
<dbReference type="AlphaFoldDB" id="A0A0X8HTR0"/>
<evidence type="ECO:0000256" key="4">
    <source>
        <dbReference type="ARBA" id="ARBA00016207"/>
    </source>
</evidence>
<evidence type="ECO:0000256" key="6">
    <source>
        <dbReference type="ARBA" id="ARBA00022753"/>
    </source>
</evidence>
<evidence type="ECO:0000256" key="3">
    <source>
        <dbReference type="ARBA" id="ARBA00005913"/>
    </source>
</evidence>
<dbReference type="GO" id="GO:0032880">
    <property type="term" value="P:regulation of protein localization"/>
    <property type="evidence" value="ECO:0007669"/>
    <property type="project" value="TreeGrafter"/>
</dbReference>
<dbReference type="OrthoDB" id="4089816at2759"/>
<evidence type="ECO:0000256" key="8">
    <source>
        <dbReference type="SAM" id="MobiDB-lite"/>
    </source>
</evidence>
<proteinExistence type="inferred from homology"/>
<keyword evidence="11" id="KW-1185">Reference proteome</keyword>
<comment type="subcellular location">
    <subcellularLocation>
        <location evidence="2">Endosome</location>
    </subcellularLocation>
</comment>
<gene>
    <name evidence="10" type="ORF">AW171_hschr53300</name>
</gene>
<dbReference type="GO" id="GO:0007032">
    <property type="term" value="P:endosome organization"/>
    <property type="evidence" value="ECO:0007669"/>
    <property type="project" value="TreeGrafter"/>
</dbReference>